<accession>A0A6J7SE53</accession>
<proteinExistence type="predicted"/>
<name>A0A6J7SE53_9ZZZZ</name>
<sequence length="136" mass="14309">MIKTRDDHFIASHPAVRQGPTDVIGDSGRTLGKEDTLGHTADEVSNCFPGSPLDLFAVARGRESTSRIADSMAICACNSLNHAGRDLGAGGAVEPSHTILESGVLGADLVWVEGHGYTFRFALLLPQTVPSQSVLP</sequence>
<organism evidence="1">
    <name type="scientific">freshwater metagenome</name>
    <dbReference type="NCBI Taxonomy" id="449393"/>
    <lineage>
        <taxon>unclassified sequences</taxon>
        <taxon>metagenomes</taxon>
        <taxon>ecological metagenomes</taxon>
    </lineage>
</organism>
<gene>
    <name evidence="1" type="ORF">UFOPK4234_00952</name>
</gene>
<evidence type="ECO:0000313" key="1">
    <source>
        <dbReference type="EMBL" id="CAB5039409.1"/>
    </source>
</evidence>
<reference evidence="1" key="1">
    <citation type="submission" date="2020-05" db="EMBL/GenBank/DDBJ databases">
        <authorList>
            <person name="Chiriac C."/>
            <person name="Salcher M."/>
            <person name="Ghai R."/>
            <person name="Kavagutti S V."/>
        </authorList>
    </citation>
    <scope>NUCLEOTIDE SEQUENCE</scope>
</reference>
<protein>
    <submittedName>
        <fullName evidence="1">Unannotated protein</fullName>
    </submittedName>
</protein>
<dbReference type="AlphaFoldDB" id="A0A6J7SE53"/>
<dbReference type="EMBL" id="CAFBQA010000050">
    <property type="protein sequence ID" value="CAB5039409.1"/>
    <property type="molecule type" value="Genomic_DNA"/>
</dbReference>